<evidence type="ECO:0000256" key="1">
    <source>
        <dbReference type="SAM" id="MobiDB-lite"/>
    </source>
</evidence>
<dbReference type="OrthoDB" id="417481at2759"/>
<dbReference type="InterPro" id="IPR007201">
    <property type="entry name" value="Mei2-like_Rrm_C"/>
</dbReference>
<reference evidence="3" key="1">
    <citation type="submission" date="2021-01" db="EMBL/GenBank/DDBJ databases">
        <authorList>
            <person name="Lovell J.T."/>
            <person name="Bentley N."/>
            <person name="Bhattarai G."/>
            <person name="Jenkins J.W."/>
            <person name="Sreedasyam A."/>
            <person name="Alarcon Y."/>
            <person name="Bock C."/>
            <person name="Boston L."/>
            <person name="Carlson J."/>
            <person name="Cervantes K."/>
            <person name="Clermont K."/>
            <person name="Krom N."/>
            <person name="Kubenka K."/>
            <person name="Mamidi S."/>
            <person name="Mattison C."/>
            <person name="Monteros M."/>
            <person name="Pisani C."/>
            <person name="Plott C."/>
            <person name="Rajasekar S."/>
            <person name="Rhein H.S."/>
            <person name="Rohla C."/>
            <person name="Song M."/>
            <person name="Hilaire R.S."/>
            <person name="Shu S."/>
            <person name="Wells L."/>
            <person name="Wang X."/>
            <person name="Webber J."/>
            <person name="Heerema R.J."/>
            <person name="Klein P."/>
            <person name="Conner P."/>
            <person name="Grauke L."/>
            <person name="Grimwood J."/>
            <person name="Schmutz J."/>
            <person name="Randall J.J."/>
        </authorList>
    </citation>
    <scope>NUCLEOTIDE SEQUENCE</scope>
    <source>
        <tissue evidence="3">Leaf</tissue>
    </source>
</reference>
<dbReference type="SUPFAM" id="SSF54928">
    <property type="entry name" value="RNA-binding domain, RBD"/>
    <property type="match status" value="1"/>
</dbReference>
<name>A0A922JH96_CARIL</name>
<dbReference type="AlphaFoldDB" id="A0A922JH96"/>
<protein>
    <recommendedName>
        <fullName evidence="2">Mei2-like C-terminal RNA recognition motif domain-containing protein</fullName>
    </recommendedName>
</protein>
<feature type="compositionally biased region" description="Basic residues" evidence="1">
    <location>
        <begin position="146"/>
        <end position="158"/>
    </location>
</feature>
<dbReference type="Proteomes" id="UP000811246">
    <property type="component" value="Chromosome 6"/>
</dbReference>
<accession>A0A922JH96</accession>
<gene>
    <name evidence="3" type="ORF">I3842_06G025300</name>
</gene>
<evidence type="ECO:0000259" key="2">
    <source>
        <dbReference type="Pfam" id="PF04059"/>
    </source>
</evidence>
<dbReference type="Gene3D" id="3.30.70.330">
    <property type="match status" value="1"/>
</dbReference>
<comment type="caution">
    <text evidence="3">The sequence shown here is derived from an EMBL/GenBank/DDBJ whole genome shotgun (WGS) entry which is preliminary data.</text>
</comment>
<organism evidence="3 4">
    <name type="scientific">Carya illinoinensis</name>
    <name type="common">Pecan</name>
    <dbReference type="NCBI Taxonomy" id="32201"/>
    <lineage>
        <taxon>Eukaryota</taxon>
        <taxon>Viridiplantae</taxon>
        <taxon>Streptophyta</taxon>
        <taxon>Embryophyta</taxon>
        <taxon>Tracheophyta</taxon>
        <taxon>Spermatophyta</taxon>
        <taxon>Magnoliopsida</taxon>
        <taxon>eudicotyledons</taxon>
        <taxon>Gunneridae</taxon>
        <taxon>Pentapetalae</taxon>
        <taxon>rosids</taxon>
        <taxon>fabids</taxon>
        <taxon>Fagales</taxon>
        <taxon>Juglandaceae</taxon>
        <taxon>Carya</taxon>
    </lineage>
</organism>
<dbReference type="EMBL" id="CM031830">
    <property type="protein sequence ID" value="KAG6707318.1"/>
    <property type="molecule type" value="Genomic_DNA"/>
</dbReference>
<feature type="region of interest" description="Disordered" evidence="1">
    <location>
        <begin position="146"/>
        <end position="188"/>
    </location>
</feature>
<dbReference type="InterPro" id="IPR035979">
    <property type="entry name" value="RBD_domain_sf"/>
</dbReference>
<proteinExistence type="predicted"/>
<dbReference type="Pfam" id="PF04059">
    <property type="entry name" value="RRM_2"/>
    <property type="match status" value="1"/>
</dbReference>
<evidence type="ECO:0000313" key="4">
    <source>
        <dbReference type="Proteomes" id="UP000811246"/>
    </source>
</evidence>
<dbReference type="InterPro" id="IPR012677">
    <property type="entry name" value="Nucleotide-bd_a/b_plait_sf"/>
</dbReference>
<evidence type="ECO:0000313" key="3">
    <source>
        <dbReference type="EMBL" id="KAG6707318.1"/>
    </source>
</evidence>
<dbReference type="GO" id="GO:0003676">
    <property type="term" value="F:nucleic acid binding"/>
    <property type="evidence" value="ECO:0007669"/>
    <property type="project" value="InterPro"/>
</dbReference>
<feature type="domain" description="Mei2-like C-terminal RNA recognition motif" evidence="2">
    <location>
        <begin position="226"/>
        <end position="340"/>
    </location>
</feature>
<sequence>MASTLSARNHSGMNQRFSLLNPNAQSFWPEQKVLFPTIIGFSHPPPLPLLPSPFQSWQPVVYRFHDLSTYGYPLAGPYGSDGSVLYDTCSQPQPVYEVSNSVGCFGNDCEVETVAEKLNALEVQETFGCGVTVDRSPRGRLLRPRFSSRKSTVSRRGKLWMPKKGLKNSDMCTSDGNSGGGVGGSRSACKDMDEQFRRGASYKKSGGFGRIIPFPGMVEEVVSTERTTVMIKNIPNQFKRDDLMAILDKHCKDENLKSESRTCKSAYDFVYLPMDFMKSWYQRKISNLGYAFVNFTNAIAAFKFFNSFHKHVWMVSENSKTCEVTLAELQGKEALINSFKNRLFWCDRHSFLPVVLHPPRDGSSNDSVATTVGVLVARVPPRRLRKCS</sequence>